<sequence>MKRLSLRSSLVVLSLTLLAGCATSGSDEAATAYAEATRPVSALMGDQASSDLYYIEFRARSAESYGHTFAMFGKRDRAGNILTREVAGLHPASTSDVPYVLGHLVPVPSETGPSDGDLEDQYMTANWRIDLDKAQYDDTIAYIRQLQANSPVWHAVWANCSGFVGKIARHMGYRAPSPMLFPENYINTLKEMNT</sequence>
<dbReference type="EMBL" id="CP113520">
    <property type="protein sequence ID" value="WAJ31267.1"/>
    <property type="molecule type" value="Genomic_DNA"/>
</dbReference>
<protein>
    <submittedName>
        <fullName evidence="1">Uncharacterized protein</fullName>
    </submittedName>
</protein>
<accession>A0ACD4NWL3</accession>
<name>A0ACD4NWL3_9HYPH</name>
<reference evidence="1" key="1">
    <citation type="submission" date="2022-11" db="EMBL/GenBank/DDBJ databases">
        <title>beta-Carotene-producing bacterium, Jeongeuplla avenae sp. nov., alleviates the salt stress of Arabidopsis seedlings.</title>
        <authorList>
            <person name="Jiang L."/>
            <person name="Lee J."/>
        </authorList>
    </citation>
    <scope>NUCLEOTIDE SEQUENCE</scope>
    <source>
        <strain evidence="1">DY_R2A_6</strain>
    </source>
</reference>
<dbReference type="Proteomes" id="UP001163223">
    <property type="component" value="Chromosome"/>
</dbReference>
<evidence type="ECO:0000313" key="2">
    <source>
        <dbReference type="Proteomes" id="UP001163223"/>
    </source>
</evidence>
<gene>
    <name evidence="1" type="ORF">OXU80_14130</name>
</gene>
<evidence type="ECO:0000313" key="1">
    <source>
        <dbReference type="EMBL" id="WAJ31267.1"/>
    </source>
</evidence>
<keyword evidence="2" id="KW-1185">Reference proteome</keyword>
<organism evidence="1 2">
    <name type="scientific">Antarcticirhabdus aurantiaca</name>
    <dbReference type="NCBI Taxonomy" id="2606717"/>
    <lineage>
        <taxon>Bacteria</taxon>
        <taxon>Pseudomonadati</taxon>
        <taxon>Pseudomonadota</taxon>
        <taxon>Alphaproteobacteria</taxon>
        <taxon>Hyphomicrobiales</taxon>
        <taxon>Aurantimonadaceae</taxon>
        <taxon>Antarcticirhabdus</taxon>
    </lineage>
</organism>
<proteinExistence type="predicted"/>